<dbReference type="EMBL" id="OU896718">
    <property type="protein sequence ID" value="CAG9815736.1"/>
    <property type="molecule type" value="Genomic_DNA"/>
</dbReference>
<gene>
    <name evidence="2" type="ORF">PHAECO_LOCUS2848</name>
</gene>
<dbReference type="CDD" id="cd14706">
    <property type="entry name" value="bZIP_CREBZF"/>
    <property type="match status" value="1"/>
</dbReference>
<dbReference type="OrthoDB" id="6606299at2759"/>
<dbReference type="SUPFAM" id="SSF57959">
    <property type="entry name" value="Leucine zipper domain"/>
    <property type="match status" value="1"/>
</dbReference>
<dbReference type="InterPro" id="IPR046347">
    <property type="entry name" value="bZIP_sf"/>
</dbReference>
<dbReference type="Proteomes" id="UP001153737">
    <property type="component" value="Chromosome 12"/>
</dbReference>
<dbReference type="GO" id="GO:0003700">
    <property type="term" value="F:DNA-binding transcription factor activity"/>
    <property type="evidence" value="ECO:0007669"/>
    <property type="project" value="InterPro"/>
</dbReference>
<protein>
    <recommendedName>
        <fullName evidence="4">CREB/ATF bZIP transcription factor</fullName>
    </recommendedName>
</protein>
<name>A0A9N9X3H2_PHACE</name>
<dbReference type="Gene3D" id="1.20.5.170">
    <property type="match status" value="1"/>
</dbReference>
<feature type="region of interest" description="Disordered" evidence="1">
    <location>
        <begin position="17"/>
        <end position="44"/>
    </location>
</feature>
<evidence type="ECO:0000313" key="2">
    <source>
        <dbReference type="EMBL" id="CAG9815736.1"/>
    </source>
</evidence>
<proteinExistence type="predicted"/>
<organism evidence="2 3">
    <name type="scientific">Phaedon cochleariae</name>
    <name type="common">Mustard beetle</name>
    <dbReference type="NCBI Taxonomy" id="80249"/>
    <lineage>
        <taxon>Eukaryota</taxon>
        <taxon>Metazoa</taxon>
        <taxon>Ecdysozoa</taxon>
        <taxon>Arthropoda</taxon>
        <taxon>Hexapoda</taxon>
        <taxon>Insecta</taxon>
        <taxon>Pterygota</taxon>
        <taxon>Neoptera</taxon>
        <taxon>Endopterygota</taxon>
        <taxon>Coleoptera</taxon>
        <taxon>Polyphaga</taxon>
        <taxon>Cucujiformia</taxon>
        <taxon>Chrysomeloidea</taxon>
        <taxon>Chrysomelidae</taxon>
        <taxon>Chrysomelinae</taxon>
        <taxon>Chrysomelini</taxon>
        <taxon>Phaedon</taxon>
    </lineage>
</organism>
<evidence type="ECO:0008006" key="4">
    <source>
        <dbReference type="Google" id="ProtNLM"/>
    </source>
</evidence>
<feature type="compositionally biased region" description="Acidic residues" evidence="1">
    <location>
        <begin position="18"/>
        <end position="31"/>
    </location>
</feature>
<evidence type="ECO:0000313" key="3">
    <source>
        <dbReference type="Proteomes" id="UP001153737"/>
    </source>
</evidence>
<evidence type="ECO:0000256" key="1">
    <source>
        <dbReference type="SAM" id="MobiDB-lite"/>
    </source>
</evidence>
<dbReference type="AlphaFoldDB" id="A0A9N9X3H2"/>
<reference evidence="2" key="2">
    <citation type="submission" date="2022-10" db="EMBL/GenBank/DDBJ databases">
        <authorList>
            <consortium name="ENA_rothamsted_submissions"/>
            <consortium name="culmorum"/>
            <person name="King R."/>
        </authorList>
    </citation>
    <scope>NUCLEOTIDE SEQUENCE</scope>
</reference>
<sequence length="268" mass="30307">MVTNPKRMKYVFDKDEISSEEDSLDDYEDENYQPTQNLRGSGRKPKCFSKNALMARENRLKKKLYVMKLEKEVSSLKVENKSITSVIHRQSQLLTDLKKEVKYLRSVIANSKDIGNLIKSINRSTGMSVSSSVDESLSLKNVCVSKHDIVLRKSTDLWDDENDCPVSPSLKSSPLINSDMLLNEDMGVDFFNDFDVPDSSPISVNEQITNLKQLNALEEHNYTAVDHDGGPDVFEPDDVGVCLHVSKHKVSLEFCTVCSEKALHSWLD</sequence>
<reference evidence="2" key="1">
    <citation type="submission" date="2022-01" db="EMBL/GenBank/DDBJ databases">
        <authorList>
            <person name="King R."/>
        </authorList>
    </citation>
    <scope>NUCLEOTIDE SEQUENCE</scope>
</reference>
<keyword evidence="3" id="KW-1185">Reference proteome</keyword>
<accession>A0A9N9X3H2</accession>